<evidence type="ECO:0000313" key="1">
    <source>
        <dbReference type="EMBL" id="OIQ88118.1"/>
    </source>
</evidence>
<sequence length="125" mass="14021">MSRVPKVLRRLVRKALGLKGAAQAVILRKHGLHADIVLPGQIAIDLKKLVFFNIRRRIGIGMRDMADLGVRNVGEPGFMDHYVLSIETMDHTRLQWRLCTDQDQGEQAARTVRDVLRGALTAKAV</sequence>
<dbReference type="AlphaFoldDB" id="A0A1J5QWP8"/>
<gene>
    <name evidence="1" type="ORF">GALL_300100</name>
</gene>
<name>A0A1J5QWP8_9ZZZZ</name>
<reference evidence="1" key="1">
    <citation type="submission" date="2016-10" db="EMBL/GenBank/DDBJ databases">
        <title>Sequence of Gallionella enrichment culture.</title>
        <authorList>
            <person name="Poehlein A."/>
            <person name="Muehling M."/>
            <person name="Daniel R."/>
        </authorList>
    </citation>
    <scope>NUCLEOTIDE SEQUENCE</scope>
</reference>
<dbReference type="EMBL" id="MLJW01000387">
    <property type="protein sequence ID" value="OIQ88118.1"/>
    <property type="molecule type" value="Genomic_DNA"/>
</dbReference>
<proteinExistence type="predicted"/>
<protein>
    <submittedName>
        <fullName evidence="1">Uncharacterized protein</fullName>
    </submittedName>
</protein>
<accession>A0A1J5QWP8</accession>
<comment type="caution">
    <text evidence="1">The sequence shown here is derived from an EMBL/GenBank/DDBJ whole genome shotgun (WGS) entry which is preliminary data.</text>
</comment>
<organism evidence="1">
    <name type="scientific">mine drainage metagenome</name>
    <dbReference type="NCBI Taxonomy" id="410659"/>
    <lineage>
        <taxon>unclassified sequences</taxon>
        <taxon>metagenomes</taxon>
        <taxon>ecological metagenomes</taxon>
    </lineage>
</organism>